<dbReference type="Proteomes" id="UP001597467">
    <property type="component" value="Unassembled WGS sequence"/>
</dbReference>
<sequence>MKLKSTNYQNVPFVFRSVFVLLFCVLSVGYSYAQVHSKENYSNAFIEKCIVEVYQDAADELVFNSKSKKLQVITYFFQKRYEVKYMPEYRGKEFDLLSSVPLNNKYNKQLKIDAYYKPDSFNPLKYQLPLTPRETKIYRIGGTDYLIFIHGKNKGL</sequence>
<comment type="caution">
    <text evidence="1">The sequence shown here is derived from an EMBL/GenBank/DDBJ whole genome shotgun (WGS) entry which is preliminary data.</text>
</comment>
<reference evidence="2" key="1">
    <citation type="journal article" date="2019" name="Int. J. Syst. Evol. Microbiol.">
        <title>The Global Catalogue of Microorganisms (GCM) 10K type strain sequencing project: providing services to taxonomists for standard genome sequencing and annotation.</title>
        <authorList>
            <consortium name="The Broad Institute Genomics Platform"/>
            <consortium name="The Broad Institute Genome Sequencing Center for Infectious Disease"/>
            <person name="Wu L."/>
            <person name="Ma J."/>
        </authorList>
    </citation>
    <scope>NUCLEOTIDE SEQUENCE [LARGE SCALE GENOMIC DNA]</scope>
    <source>
        <strain evidence="2">KCTC 42808</strain>
    </source>
</reference>
<evidence type="ECO:0000313" key="1">
    <source>
        <dbReference type="EMBL" id="MFD2543035.1"/>
    </source>
</evidence>
<gene>
    <name evidence="1" type="ORF">ACFSSB_11955</name>
</gene>
<protein>
    <submittedName>
        <fullName evidence="1">Uncharacterized protein</fullName>
    </submittedName>
</protein>
<accession>A0ABW5K538</accession>
<name>A0ABW5K538_9FLAO</name>
<keyword evidence="2" id="KW-1185">Reference proteome</keyword>
<evidence type="ECO:0000313" key="2">
    <source>
        <dbReference type="Proteomes" id="UP001597467"/>
    </source>
</evidence>
<organism evidence="1 2">
    <name type="scientific">Lacinutrix gracilariae</name>
    <dbReference type="NCBI Taxonomy" id="1747198"/>
    <lineage>
        <taxon>Bacteria</taxon>
        <taxon>Pseudomonadati</taxon>
        <taxon>Bacteroidota</taxon>
        <taxon>Flavobacteriia</taxon>
        <taxon>Flavobacteriales</taxon>
        <taxon>Flavobacteriaceae</taxon>
        <taxon>Lacinutrix</taxon>
    </lineage>
</organism>
<dbReference type="RefSeq" id="WP_379904518.1">
    <property type="nucleotide sequence ID" value="NZ_JBHULM010000011.1"/>
</dbReference>
<proteinExistence type="predicted"/>
<dbReference type="EMBL" id="JBHULM010000011">
    <property type="protein sequence ID" value="MFD2543035.1"/>
    <property type="molecule type" value="Genomic_DNA"/>
</dbReference>